<keyword evidence="3" id="KW-1185">Reference proteome</keyword>
<comment type="caution">
    <text evidence="2">The sequence shown here is derived from an EMBL/GenBank/DDBJ whole genome shotgun (WGS) entry which is preliminary data.</text>
</comment>
<evidence type="ECO:0000256" key="1">
    <source>
        <dbReference type="SAM" id="MobiDB-lite"/>
    </source>
</evidence>
<feature type="compositionally biased region" description="Basic and acidic residues" evidence="1">
    <location>
        <begin position="27"/>
        <end position="36"/>
    </location>
</feature>
<dbReference type="AlphaFoldDB" id="A0A7J6VMR4"/>
<protein>
    <submittedName>
        <fullName evidence="2">Uncharacterized protein</fullName>
    </submittedName>
</protein>
<reference evidence="2 3" key="1">
    <citation type="submission" date="2020-06" db="EMBL/GenBank/DDBJ databases">
        <title>Transcriptomic and genomic resources for Thalictrum thalictroides and T. hernandezii: Facilitating candidate gene discovery in an emerging model plant lineage.</title>
        <authorList>
            <person name="Arias T."/>
            <person name="Riano-Pachon D.M."/>
            <person name="Di Stilio V.S."/>
        </authorList>
    </citation>
    <scope>NUCLEOTIDE SEQUENCE [LARGE SCALE GENOMIC DNA]</scope>
    <source>
        <strain evidence="3">cv. WT478/WT964</strain>
        <tissue evidence="2">Leaves</tissue>
    </source>
</reference>
<feature type="region of interest" description="Disordered" evidence="1">
    <location>
        <begin position="101"/>
        <end position="130"/>
    </location>
</feature>
<feature type="region of interest" description="Disordered" evidence="1">
    <location>
        <begin position="23"/>
        <end position="46"/>
    </location>
</feature>
<gene>
    <name evidence="2" type="ORF">FRX31_024352</name>
</gene>
<accession>A0A7J6VMR4</accession>
<evidence type="ECO:0000313" key="2">
    <source>
        <dbReference type="EMBL" id="KAF5186061.1"/>
    </source>
</evidence>
<evidence type="ECO:0000313" key="3">
    <source>
        <dbReference type="Proteomes" id="UP000554482"/>
    </source>
</evidence>
<name>A0A7J6VMR4_THATH</name>
<feature type="compositionally biased region" description="Polar residues" evidence="1">
    <location>
        <begin position="117"/>
        <end position="130"/>
    </location>
</feature>
<proteinExistence type="predicted"/>
<sequence length="130" mass="14110">MTGKIRNDKRCKRCGVYGHNSIGCTNPKEEDRDKTRPLNPTVPAKCGKPRVRAERVVWDAEAEFSVVLSTKGADVGMGANTGTTTKQRAEFFLRGAGAGAIPIGSQPEIPSTPQPMPSVTAQSQRTQEYY</sequence>
<dbReference type="Proteomes" id="UP000554482">
    <property type="component" value="Unassembled WGS sequence"/>
</dbReference>
<organism evidence="2 3">
    <name type="scientific">Thalictrum thalictroides</name>
    <name type="common">Rue-anemone</name>
    <name type="synonym">Anemone thalictroides</name>
    <dbReference type="NCBI Taxonomy" id="46969"/>
    <lineage>
        <taxon>Eukaryota</taxon>
        <taxon>Viridiplantae</taxon>
        <taxon>Streptophyta</taxon>
        <taxon>Embryophyta</taxon>
        <taxon>Tracheophyta</taxon>
        <taxon>Spermatophyta</taxon>
        <taxon>Magnoliopsida</taxon>
        <taxon>Ranunculales</taxon>
        <taxon>Ranunculaceae</taxon>
        <taxon>Thalictroideae</taxon>
        <taxon>Thalictrum</taxon>
    </lineage>
</organism>
<dbReference type="EMBL" id="JABWDY010029883">
    <property type="protein sequence ID" value="KAF5186061.1"/>
    <property type="molecule type" value="Genomic_DNA"/>
</dbReference>